<accession>A0A0C3P9C7</accession>
<feature type="region of interest" description="Disordered" evidence="1">
    <location>
        <begin position="13"/>
        <end position="35"/>
    </location>
</feature>
<organism evidence="2 3">
    <name type="scientific">Pisolithus tinctorius Marx 270</name>
    <dbReference type="NCBI Taxonomy" id="870435"/>
    <lineage>
        <taxon>Eukaryota</taxon>
        <taxon>Fungi</taxon>
        <taxon>Dikarya</taxon>
        <taxon>Basidiomycota</taxon>
        <taxon>Agaricomycotina</taxon>
        <taxon>Agaricomycetes</taxon>
        <taxon>Agaricomycetidae</taxon>
        <taxon>Boletales</taxon>
        <taxon>Sclerodermatineae</taxon>
        <taxon>Pisolithaceae</taxon>
        <taxon>Pisolithus</taxon>
    </lineage>
</organism>
<protein>
    <recommendedName>
        <fullName evidence="4">Zn(2)-C6 fungal-type domain-containing protein</fullName>
    </recommendedName>
</protein>
<evidence type="ECO:0000313" key="2">
    <source>
        <dbReference type="EMBL" id="KIO10130.1"/>
    </source>
</evidence>
<evidence type="ECO:0000313" key="3">
    <source>
        <dbReference type="Proteomes" id="UP000054217"/>
    </source>
</evidence>
<reference evidence="3" key="2">
    <citation type="submission" date="2015-01" db="EMBL/GenBank/DDBJ databases">
        <title>Evolutionary Origins and Diversification of the Mycorrhizal Mutualists.</title>
        <authorList>
            <consortium name="DOE Joint Genome Institute"/>
            <consortium name="Mycorrhizal Genomics Consortium"/>
            <person name="Kohler A."/>
            <person name="Kuo A."/>
            <person name="Nagy L.G."/>
            <person name="Floudas D."/>
            <person name="Copeland A."/>
            <person name="Barry K.W."/>
            <person name="Cichocki N."/>
            <person name="Veneault-Fourrey C."/>
            <person name="LaButti K."/>
            <person name="Lindquist E.A."/>
            <person name="Lipzen A."/>
            <person name="Lundell T."/>
            <person name="Morin E."/>
            <person name="Murat C."/>
            <person name="Riley R."/>
            <person name="Ohm R."/>
            <person name="Sun H."/>
            <person name="Tunlid A."/>
            <person name="Henrissat B."/>
            <person name="Grigoriev I.V."/>
            <person name="Hibbett D.S."/>
            <person name="Martin F."/>
        </authorList>
    </citation>
    <scope>NUCLEOTIDE SEQUENCE [LARGE SCALE GENOMIC DNA]</scope>
    <source>
        <strain evidence="3">Marx 270</strain>
    </source>
</reference>
<name>A0A0C3P9C7_PISTI</name>
<proteinExistence type="predicted"/>
<reference evidence="2 3" key="1">
    <citation type="submission" date="2014-04" db="EMBL/GenBank/DDBJ databases">
        <authorList>
            <consortium name="DOE Joint Genome Institute"/>
            <person name="Kuo A."/>
            <person name="Kohler A."/>
            <person name="Costa M.D."/>
            <person name="Nagy L.G."/>
            <person name="Floudas D."/>
            <person name="Copeland A."/>
            <person name="Barry K.W."/>
            <person name="Cichocki N."/>
            <person name="Veneault-Fourrey C."/>
            <person name="LaButti K."/>
            <person name="Lindquist E.A."/>
            <person name="Lipzen A."/>
            <person name="Lundell T."/>
            <person name="Morin E."/>
            <person name="Murat C."/>
            <person name="Sun H."/>
            <person name="Tunlid A."/>
            <person name="Henrissat B."/>
            <person name="Grigoriev I.V."/>
            <person name="Hibbett D.S."/>
            <person name="Martin F."/>
            <person name="Nordberg H.P."/>
            <person name="Cantor M.N."/>
            <person name="Hua S.X."/>
        </authorList>
    </citation>
    <scope>NUCLEOTIDE SEQUENCE [LARGE SCALE GENOMIC DNA]</scope>
    <source>
        <strain evidence="2 3">Marx 270</strain>
    </source>
</reference>
<dbReference type="InParanoid" id="A0A0C3P9C7"/>
<gene>
    <name evidence="2" type="ORF">M404DRAFT_131012</name>
</gene>
<dbReference type="HOGENOM" id="CLU_733765_0_0_1"/>
<feature type="compositionally biased region" description="Polar residues" evidence="1">
    <location>
        <begin position="108"/>
        <end position="140"/>
    </location>
</feature>
<sequence length="387" mass="42436">MSVEFKAIRKKRNALDAASIPEGDHRKRRRNRTTQSCLNCHSSKRMTGLCVYEVDDPSQRSDAQDESSRLRKRVAELEGVIRELKNKPHPRWTQSASTVSEEVDKWHTQAQSPIQTESSQTESRQGSVTTEQAKSASMRESSTRECPVQKDCFALPHAACPDTSALIFGLPSPPSTTSSVVMTPTDKCSQSQAIINEEHQLSHDLDLASIFTTYAGWASHDDALGLNGQHREHCISKPNNTNQAMVGHCGCLNETANYTAVLELSLWLRKAADALSHSRNHRVGMGGCSLNQKIVDLDYFAITTLTSTTTVPNGQAQSSSRDCASPNALVHSTVPSFPINGCLSRISSSTVPPQSLHGLRPWEVTSLPDPSSAGDDFFMSWEPPRHG</sequence>
<dbReference type="AlphaFoldDB" id="A0A0C3P9C7"/>
<dbReference type="EMBL" id="KN831953">
    <property type="protein sequence ID" value="KIO10130.1"/>
    <property type="molecule type" value="Genomic_DNA"/>
</dbReference>
<dbReference type="STRING" id="870435.A0A0C3P9C7"/>
<dbReference type="Proteomes" id="UP000054217">
    <property type="component" value="Unassembled WGS sequence"/>
</dbReference>
<keyword evidence="3" id="KW-1185">Reference proteome</keyword>
<dbReference type="OrthoDB" id="2269373at2759"/>
<evidence type="ECO:0000256" key="1">
    <source>
        <dbReference type="SAM" id="MobiDB-lite"/>
    </source>
</evidence>
<evidence type="ECO:0008006" key="4">
    <source>
        <dbReference type="Google" id="ProtNLM"/>
    </source>
</evidence>
<feature type="region of interest" description="Disordered" evidence="1">
    <location>
        <begin position="85"/>
        <end position="142"/>
    </location>
</feature>